<keyword evidence="1" id="KW-0472">Membrane</keyword>
<feature type="transmembrane region" description="Helical" evidence="1">
    <location>
        <begin position="267"/>
        <end position="287"/>
    </location>
</feature>
<evidence type="ECO:0000313" key="4">
    <source>
        <dbReference type="EMBL" id="MBJ7314974.1"/>
    </source>
</evidence>
<feature type="transmembrane region" description="Helical" evidence="1">
    <location>
        <begin position="178"/>
        <end position="196"/>
    </location>
</feature>
<feature type="transmembrane region" description="Helical" evidence="1">
    <location>
        <begin position="307"/>
        <end position="326"/>
    </location>
</feature>
<keyword evidence="1" id="KW-0812">Transmembrane</keyword>
<dbReference type="InterPro" id="IPR049177">
    <property type="entry name" value="MgtC_SapB_SrpB_YhiD_N"/>
</dbReference>
<keyword evidence="1" id="KW-1133">Transmembrane helix</keyword>
<name>A0A8I1KIG7_9GAMM</name>
<reference evidence="4" key="1">
    <citation type="submission" date="2020-09" db="EMBL/GenBank/DDBJ databases">
        <title>Draft Genomes of Bacterial Isolates from North Pond Shallow Sediments.</title>
        <authorList>
            <person name="Kiel Reese B."/>
            <person name="Mullis M."/>
            <person name="Weisend R.E."/>
        </authorList>
    </citation>
    <scope>NUCLEOTIDE SEQUENCE</scope>
    <source>
        <strain evidence="4">KJE-2</strain>
    </source>
</reference>
<feature type="transmembrane region" description="Helical" evidence="1">
    <location>
        <begin position="145"/>
        <end position="163"/>
    </location>
</feature>
<dbReference type="PANTHER" id="PTHR39084">
    <property type="entry name" value="MEMBRANE PROTEIN-RELATED"/>
    <property type="match status" value="1"/>
</dbReference>
<dbReference type="InterPro" id="IPR025105">
    <property type="entry name" value="DUF4010"/>
</dbReference>
<dbReference type="PANTHER" id="PTHR39084:SF1">
    <property type="entry name" value="DUF4010 DOMAIN-CONTAINING PROTEIN"/>
    <property type="match status" value="1"/>
</dbReference>
<feature type="transmembrane region" description="Helical" evidence="1">
    <location>
        <begin position="103"/>
        <end position="129"/>
    </location>
</feature>
<comment type="caution">
    <text evidence="4">The sequence shown here is derived from an EMBL/GenBank/DDBJ whole genome shotgun (WGS) entry which is preliminary data.</text>
</comment>
<feature type="domain" description="DUF4010" evidence="3">
    <location>
        <begin position="184"/>
        <end position="391"/>
    </location>
</feature>
<evidence type="ECO:0000256" key="1">
    <source>
        <dbReference type="SAM" id="Phobius"/>
    </source>
</evidence>
<protein>
    <submittedName>
        <fullName evidence="4">MgtC/SapB family protein</fullName>
    </submittedName>
</protein>
<dbReference type="RefSeq" id="WP_199496382.1">
    <property type="nucleotide sequence ID" value="NZ_JAEMOO010000012.1"/>
</dbReference>
<dbReference type="Pfam" id="PF02308">
    <property type="entry name" value="MgtC"/>
    <property type="match status" value="1"/>
</dbReference>
<organism evidence="4 5">
    <name type="scientific">Idiomarina abyssalis</name>
    <dbReference type="NCBI Taxonomy" id="86102"/>
    <lineage>
        <taxon>Bacteria</taxon>
        <taxon>Pseudomonadati</taxon>
        <taxon>Pseudomonadota</taxon>
        <taxon>Gammaproteobacteria</taxon>
        <taxon>Alteromonadales</taxon>
        <taxon>Idiomarinaceae</taxon>
        <taxon>Idiomarina</taxon>
    </lineage>
</organism>
<sequence length="420" mass="45314">MHYQMELALSLLAALALGLMIGIERGWSGRDSDDGTRVAGVRTFSLIGLSGGVFAILAQQWGVWLIVTGFFVVAILIASSYISHSKLSDDAGITTEFSMLLTFALAIWAASGDPLPALSCGAVVVALLGHKKSLHKLLKRISPKAFYSGITLLLISVVVLPLLPDEGYGPWQALNPYWLWWMVVLISGLSFIGYLFTQLLGEKRGTLITAIAGGFASSTAVTLTMARFAKKNSHSVIYASGMLLACSIMFPRVLIEVFVVNRELLTLLWPPILLMFAGLLTVIALMYRQNKRKPPSKAGEITISNPLQLTTAIQFGILLAVILLLAEAMKDWFGDAGIYSLAIVSGLMDVDAITLSLSRSAQGELSGQVAAMGIILACASNTLLKGVMFASVAGIKLHYRYAVYMILSVIPGLLYGFWQF</sequence>
<evidence type="ECO:0000313" key="5">
    <source>
        <dbReference type="Proteomes" id="UP000621390"/>
    </source>
</evidence>
<evidence type="ECO:0000259" key="2">
    <source>
        <dbReference type="Pfam" id="PF02308"/>
    </source>
</evidence>
<feature type="transmembrane region" description="Helical" evidence="1">
    <location>
        <begin position="369"/>
        <end position="389"/>
    </location>
</feature>
<gene>
    <name evidence="4" type="ORF">JHC11_03000</name>
</gene>
<evidence type="ECO:0000259" key="3">
    <source>
        <dbReference type="Pfam" id="PF13194"/>
    </source>
</evidence>
<accession>A0A8I1KIG7</accession>
<dbReference type="Proteomes" id="UP000621390">
    <property type="component" value="Unassembled WGS sequence"/>
</dbReference>
<feature type="transmembrane region" description="Helical" evidence="1">
    <location>
        <begin position="235"/>
        <end position="255"/>
    </location>
</feature>
<dbReference type="Pfam" id="PF13194">
    <property type="entry name" value="DUF4010"/>
    <property type="match status" value="1"/>
</dbReference>
<dbReference type="AlphaFoldDB" id="A0A8I1KIG7"/>
<feature type="transmembrane region" description="Helical" evidence="1">
    <location>
        <begin position="64"/>
        <end position="83"/>
    </location>
</feature>
<feature type="transmembrane region" description="Helical" evidence="1">
    <location>
        <begin position="208"/>
        <end position="229"/>
    </location>
</feature>
<dbReference type="EMBL" id="JAEMOP010000002">
    <property type="protein sequence ID" value="MBJ7314974.1"/>
    <property type="molecule type" value="Genomic_DNA"/>
</dbReference>
<proteinExistence type="predicted"/>
<feature type="transmembrane region" description="Helical" evidence="1">
    <location>
        <begin position="38"/>
        <end position="57"/>
    </location>
</feature>
<feature type="domain" description="MgtC/SapB/SrpB/YhiD N-terminal" evidence="2">
    <location>
        <begin position="11"/>
        <end position="136"/>
    </location>
</feature>
<feature type="transmembrane region" description="Helical" evidence="1">
    <location>
        <begin position="401"/>
        <end position="418"/>
    </location>
</feature>
<feature type="transmembrane region" description="Helical" evidence="1">
    <location>
        <begin position="338"/>
        <end position="357"/>
    </location>
</feature>